<dbReference type="Pfam" id="PF00012">
    <property type="entry name" value="HSP70"/>
    <property type="match status" value="1"/>
</dbReference>
<dbReference type="InterPro" id="IPR043129">
    <property type="entry name" value="ATPase_NBD"/>
</dbReference>
<dbReference type="PRINTS" id="PR00301">
    <property type="entry name" value="HEATSHOCK70"/>
</dbReference>
<dbReference type="InterPro" id="IPR013126">
    <property type="entry name" value="Hsp_70_fam"/>
</dbReference>
<dbReference type="Gene3D" id="3.30.420.40">
    <property type="match status" value="1"/>
</dbReference>
<name>A0A392PVE7_9FABA</name>
<accession>A0A392PVE7</accession>
<evidence type="ECO:0000313" key="5">
    <source>
        <dbReference type="Proteomes" id="UP000265520"/>
    </source>
</evidence>
<dbReference type="SUPFAM" id="SSF53067">
    <property type="entry name" value="Actin-like ATPase domain"/>
    <property type="match status" value="1"/>
</dbReference>
<keyword evidence="3" id="KW-0067">ATP-binding</keyword>
<keyword evidence="2" id="KW-0547">Nucleotide-binding</keyword>
<dbReference type="PANTHER" id="PTHR19375">
    <property type="entry name" value="HEAT SHOCK PROTEIN 70KDA"/>
    <property type="match status" value="1"/>
</dbReference>
<protein>
    <submittedName>
        <fullName evidence="4">Heat-shock protein</fullName>
    </submittedName>
</protein>
<evidence type="ECO:0000256" key="2">
    <source>
        <dbReference type="ARBA" id="ARBA00022741"/>
    </source>
</evidence>
<dbReference type="GO" id="GO:0005524">
    <property type="term" value="F:ATP binding"/>
    <property type="evidence" value="ECO:0007669"/>
    <property type="project" value="UniProtKB-KW"/>
</dbReference>
<dbReference type="EMBL" id="LXQA010097332">
    <property type="protein sequence ID" value="MCI15642.1"/>
    <property type="molecule type" value="Genomic_DNA"/>
</dbReference>
<dbReference type="GO" id="GO:0140662">
    <property type="term" value="F:ATP-dependent protein folding chaperone"/>
    <property type="evidence" value="ECO:0007669"/>
    <property type="project" value="InterPro"/>
</dbReference>
<dbReference type="Proteomes" id="UP000265520">
    <property type="component" value="Unassembled WGS sequence"/>
</dbReference>
<reference evidence="4 5" key="1">
    <citation type="journal article" date="2018" name="Front. Plant Sci.">
        <title>Red Clover (Trifolium pratense) and Zigzag Clover (T. medium) - A Picture of Genomic Similarities and Differences.</title>
        <authorList>
            <person name="Dluhosova J."/>
            <person name="Istvanek J."/>
            <person name="Nedelnik J."/>
            <person name="Repkova J."/>
        </authorList>
    </citation>
    <scope>NUCLEOTIDE SEQUENCE [LARGE SCALE GENOMIC DNA]</scope>
    <source>
        <strain evidence="5">cv. 10/8</strain>
        <tissue evidence="4">Leaf</tissue>
    </source>
</reference>
<keyword evidence="5" id="KW-1185">Reference proteome</keyword>
<proteinExistence type="inferred from homology"/>
<comment type="caution">
    <text evidence="4">The sequence shown here is derived from an EMBL/GenBank/DDBJ whole genome shotgun (WGS) entry which is preliminary data.</text>
</comment>
<dbReference type="FunFam" id="3.30.420.40:FF:000028">
    <property type="entry name" value="heat shock 70 kDa protein-like"/>
    <property type="match status" value="1"/>
</dbReference>
<dbReference type="PROSITE" id="PS00297">
    <property type="entry name" value="HSP70_1"/>
    <property type="match status" value="1"/>
</dbReference>
<evidence type="ECO:0000256" key="3">
    <source>
        <dbReference type="ARBA" id="ARBA00022840"/>
    </source>
</evidence>
<sequence length="89" mass="9939">MTSKYDGHAVGIDLGTTYSCVAVWLEQNNRVEIIHNDEGNKITPSFVAFTDHQRLVGGAAKDQAAINPENTVFVALRFFILWRITVKCD</sequence>
<evidence type="ECO:0000313" key="4">
    <source>
        <dbReference type="EMBL" id="MCI15642.1"/>
    </source>
</evidence>
<comment type="similarity">
    <text evidence="1">Belongs to the heat shock protein 70 family.</text>
</comment>
<dbReference type="AlphaFoldDB" id="A0A392PVE7"/>
<evidence type="ECO:0000256" key="1">
    <source>
        <dbReference type="ARBA" id="ARBA00007381"/>
    </source>
</evidence>
<organism evidence="4 5">
    <name type="scientific">Trifolium medium</name>
    <dbReference type="NCBI Taxonomy" id="97028"/>
    <lineage>
        <taxon>Eukaryota</taxon>
        <taxon>Viridiplantae</taxon>
        <taxon>Streptophyta</taxon>
        <taxon>Embryophyta</taxon>
        <taxon>Tracheophyta</taxon>
        <taxon>Spermatophyta</taxon>
        <taxon>Magnoliopsida</taxon>
        <taxon>eudicotyledons</taxon>
        <taxon>Gunneridae</taxon>
        <taxon>Pentapetalae</taxon>
        <taxon>rosids</taxon>
        <taxon>fabids</taxon>
        <taxon>Fabales</taxon>
        <taxon>Fabaceae</taxon>
        <taxon>Papilionoideae</taxon>
        <taxon>50 kb inversion clade</taxon>
        <taxon>NPAAA clade</taxon>
        <taxon>Hologalegina</taxon>
        <taxon>IRL clade</taxon>
        <taxon>Trifolieae</taxon>
        <taxon>Trifolium</taxon>
    </lineage>
</organism>
<dbReference type="InterPro" id="IPR018181">
    <property type="entry name" value="Heat_shock_70_CS"/>
</dbReference>